<proteinExistence type="predicted"/>
<sequence length="143" mass="14419">MPFVIAGGTVPFEATSMNKNGTWQLIGGSVWTQVPTWTADTTGYPGSVVVGNALQISGNKSAALIQANLPFSGGFSGSAKQQARILVDGAVVATGSQVTGTSGTLTASATVDVGGGSVVTVEAWTDQTSFMVTLAATSYVRVT</sequence>
<dbReference type="EMBL" id="JADMLG010000004">
    <property type="protein sequence ID" value="MBH0777013.1"/>
    <property type="molecule type" value="Genomic_DNA"/>
</dbReference>
<gene>
    <name evidence="1" type="ORF">IT779_12025</name>
</gene>
<dbReference type="Proteomes" id="UP000655751">
    <property type="component" value="Unassembled WGS sequence"/>
</dbReference>
<keyword evidence="2" id="KW-1185">Reference proteome</keyword>
<dbReference type="AlphaFoldDB" id="A0A931IAQ2"/>
<dbReference type="RefSeq" id="WP_196149349.1">
    <property type="nucleotide sequence ID" value="NZ_JADMLG010000004.1"/>
</dbReference>
<reference evidence="1" key="1">
    <citation type="submission" date="2020-11" db="EMBL/GenBank/DDBJ databases">
        <title>Nocardia NEAU-351.nov., a novel actinomycete isolated from the cow dung.</title>
        <authorList>
            <person name="Zhang X."/>
        </authorList>
    </citation>
    <scope>NUCLEOTIDE SEQUENCE</scope>
    <source>
        <strain evidence="1">NEAU-351</strain>
    </source>
</reference>
<evidence type="ECO:0000313" key="2">
    <source>
        <dbReference type="Proteomes" id="UP000655751"/>
    </source>
</evidence>
<comment type="caution">
    <text evidence="1">The sequence shown here is derived from an EMBL/GenBank/DDBJ whole genome shotgun (WGS) entry which is preliminary data.</text>
</comment>
<organism evidence="1 2">
    <name type="scientific">Nocardia bovistercoris</name>
    <dbReference type="NCBI Taxonomy" id="2785916"/>
    <lineage>
        <taxon>Bacteria</taxon>
        <taxon>Bacillati</taxon>
        <taxon>Actinomycetota</taxon>
        <taxon>Actinomycetes</taxon>
        <taxon>Mycobacteriales</taxon>
        <taxon>Nocardiaceae</taxon>
        <taxon>Nocardia</taxon>
    </lineage>
</organism>
<name>A0A931IAQ2_9NOCA</name>
<accession>A0A931IAQ2</accession>
<protein>
    <submittedName>
        <fullName evidence="1">Uncharacterized protein</fullName>
    </submittedName>
</protein>
<evidence type="ECO:0000313" key="1">
    <source>
        <dbReference type="EMBL" id="MBH0777013.1"/>
    </source>
</evidence>